<dbReference type="GO" id="GO:0005759">
    <property type="term" value="C:mitochondrial matrix"/>
    <property type="evidence" value="ECO:0007669"/>
    <property type="project" value="TreeGrafter"/>
</dbReference>
<dbReference type="PANTHER" id="PTHR22602">
    <property type="entry name" value="TRANSFERASE CAF17, MITOCHONDRIAL-RELATED"/>
    <property type="match status" value="1"/>
</dbReference>
<dbReference type="SUPFAM" id="SSF103025">
    <property type="entry name" value="Folate-binding domain"/>
    <property type="match status" value="1"/>
</dbReference>
<proteinExistence type="predicted"/>
<name>A0A834RCN3_SARSC</name>
<reference evidence="1" key="2">
    <citation type="submission" date="2020-01" db="EMBL/GenBank/DDBJ databases">
        <authorList>
            <person name="Korhonen P.K.K."/>
            <person name="Guangxu M.G."/>
            <person name="Wang T.W."/>
            <person name="Stroehlein A.J.S."/>
            <person name="Young N.D."/>
            <person name="Ang C.-S.A."/>
            <person name="Fernando D.W.F."/>
            <person name="Lu H.L."/>
            <person name="Taylor S.T."/>
            <person name="Ehtesham M.E.M."/>
            <person name="Najaraj S.H.N."/>
            <person name="Harsha G.H.G."/>
            <person name="Madugundu A.M."/>
            <person name="Renuse S.R."/>
            <person name="Holt D.H."/>
            <person name="Pandey A.P."/>
            <person name="Papenfuss A.P."/>
            <person name="Gasser R.B.G."/>
            <person name="Fischer K.F."/>
        </authorList>
    </citation>
    <scope>NUCLEOTIDE SEQUENCE</scope>
    <source>
        <strain evidence="1">SSS_KF_BRIS2020</strain>
    </source>
</reference>
<sequence length="439" mass="50958">MLKCNQINRFWANSVRYFSTSSFSCTKFEKSKNVPLFAAIELKNKALVRVSGPGSFIYLQSLLTNDLRKLLNPIESPENVQNECQYSIYSYLLSAVGRVLCDMFIYRGRFLVDGDYIIEVDKYLANSLKRLLLGYNLKRDISVDFADEFKLWSVIPYSMIENSGQIQEVNDNDSIEQLQTFDSDDIKLVADPRVGSKFFGYRLLTRLGGLRIQDIGSIIKCQSKNKKIKLMELSVGDYNRLKYQLGLAEGHNDILSGFYYPFELNGDYINAISLNKGLYVSEEKVIRTYSKQPVVKRLFPIEFICSNQLLKKLVPAPRTFISLKSNRKRLGILFQRYGRYGIASLTVPMINNFSVNSIDYRNNPFPSLIHSDTGIRLKARIPLWWPKNYTEIFLNPPNYPDCLFDFESNRRENEPLSDEQIIHTFTKHENNIEYNFFNR</sequence>
<reference evidence="2" key="3">
    <citation type="submission" date="2022-06" db="UniProtKB">
        <authorList>
            <consortium name="EnsemblMetazoa"/>
        </authorList>
    </citation>
    <scope>IDENTIFICATION</scope>
</reference>
<evidence type="ECO:0000313" key="2">
    <source>
        <dbReference type="EnsemblMetazoa" id="KAF7493056.1"/>
    </source>
</evidence>
<dbReference type="PANTHER" id="PTHR22602:SF0">
    <property type="entry name" value="TRANSFERASE CAF17, MITOCHONDRIAL-RELATED"/>
    <property type="match status" value="1"/>
</dbReference>
<organism evidence="1">
    <name type="scientific">Sarcoptes scabiei</name>
    <name type="common">Itch mite</name>
    <name type="synonym">Acarus scabiei</name>
    <dbReference type="NCBI Taxonomy" id="52283"/>
    <lineage>
        <taxon>Eukaryota</taxon>
        <taxon>Metazoa</taxon>
        <taxon>Ecdysozoa</taxon>
        <taxon>Arthropoda</taxon>
        <taxon>Chelicerata</taxon>
        <taxon>Arachnida</taxon>
        <taxon>Acari</taxon>
        <taxon>Acariformes</taxon>
        <taxon>Sarcoptiformes</taxon>
        <taxon>Astigmata</taxon>
        <taxon>Psoroptidia</taxon>
        <taxon>Sarcoptoidea</taxon>
        <taxon>Sarcoptidae</taxon>
        <taxon>Sarcoptinae</taxon>
        <taxon>Sarcoptes</taxon>
    </lineage>
</organism>
<accession>A0A834RCN3</accession>
<dbReference type="InterPro" id="IPR027266">
    <property type="entry name" value="TrmE/GcvT-like"/>
</dbReference>
<dbReference type="GO" id="GO:0016226">
    <property type="term" value="P:iron-sulfur cluster assembly"/>
    <property type="evidence" value="ECO:0007669"/>
    <property type="project" value="TreeGrafter"/>
</dbReference>
<dbReference type="OrthoDB" id="191995at2759"/>
<reference evidence="3" key="1">
    <citation type="journal article" date="2020" name="PLoS Negl. Trop. Dis.">
        <title>High-quality nuclear genome for Sarcoptes scabiei-A critical resource for a neglected parasite.</title>
        <authorList>
            <person name="Korhonen P.K."/>
            <person name="Gasser R.B."/>
            <person name="Ma G."/>
            <person name="Wang T."/>
            <person name="Stroehlein A.J."/>
            <person name="Young N.D."/>
            <person name="Ang C.S."/>
            <person name="Fernando D.D."/>
            <person name="Lu H.C."/>
            <person name="Taylor S."/>
            <person name="Reynolds S.L."/>
            <person name="Mofiz E."/>
            <person name="Najaraj S.H."/>
            <person name="Gowda H."/>
            <person name="Madugundu A."/>
            <person name="Renuse S."/>
            <person name="Holt D."/>
            <person name="Pandey A."/>
            <person name="Papenfuss A.T."/>
            <person name="Fischer K."/>
        </authorList>
    </citation>
    <scope>NUCLEOTIDE SEQUENCE [LARGE SCALE GENOMIC DNA]</scope>
</reference>
<dbReference type="GO" id="GO:0016740">
    <property type="term" value="F:transferase activity"/>
    <property type="evidence" value="ECO:0007669"/>
    <property type="project" value="UniProtKB-KW"/>
</dbReference>
<dbReference type="EnsemblMetazoa" id="SSS_8194s_mrna">
    <property type="protein sequence ID" value="KAF7493056.1"/>
    <property type="gene ID" value="SSS_8194"/>
</dbReference>
<dbReference type="Proteomes" id="UP000070412">
    <property type="component" value="Unassembled WGS sequence"/>
</dbReference>
<dbReference type="Gene3D" id="3.30.1360.120">
    <property type="entry name" value="Probable tRNA modification gtpase trme, domain 1"/>
    <property type="match status" value="1"/>
</dbReference>
<evidence type="ECO:0000313" key="1">
    <source>
        <dbReference type="EMBL" id="KAF7493056.1"/>
    </source>
</evidence>
<keyword evidence="1" id="KW-0808">Transferase</keyword>
<gene>
    <name evidence="1" type="ORF">SSS_8194</name>
</gene>
<protein>
    <submittedName>
        <fullName evidence="1">Putative transferase CAF17 -like protein, mitochondrial</fullName>
    </submittedName>
</protein>
<dbReference type="InterPro" id="IPR045179">
    <property type="entry name" value="YgfZ/GcvT"/>
</dbReference>
<keyword evidence="3" id="KW-1185">Reference proteome</keyword>
<dbReference type="EMBL" id="WVUK01000056">
    <property type="protein sequence ID" value="KAF7493056.1"/>
    <property type="molecule type" value="Genomic_DNA"/>
</dbReference>
<evidence type="ECO:0000313" key="3">
    <source>
        <dbReference type="Proteomes" id="UP000070412"/>
    </source>
</evidence>
<dbReference type="AlphaFoldDB" id="A0A834RCN3"/>